<organism evidence="1 2">
    <name type="scientific">Vararia minispora EC-137</name>
    <dbReference type="NCBI Taxonomy" id="1314806"/>
    <lineage>
        <taxon>Eukaryota</taxon>
        <taxon>Fungi</taxon>
        <taxon>Dikarya</taxon>
        <taxon>Basidiomycota</taxon>
        <taxon>Agaricomycotina</taxon>
        <taxon>Agaricomycetes</taxon>
        <taxon>Russulales</taxon>
        <taxon>Lachnocladiaceae</taxon>
        <taxon>Vararia</taxon>
    </lineage>
</organism>
<protein>
    <submittedName>
        <fullName evidence="1">Vacuolar amino acid permease</fullName>
    </submittedName>
</protein>
<gene>
    <name evidence="1" type="ORF">K488DRAFT_89175</name>
</gene>
<sequence>MAFQSTSTATSITSTTIRHNMTASMPTTERTPLLEGVKVGQMTTDAVELACSKKARQGPREILRSTRYGILAGIWAATFLSSLNMTLVATLLPSISSEFQKSNQASWLGTAYLLATCTFTPLYGRLCNVMGRRGANQAAVLFAALGTLACGLSRDMNTLIIARFIGGLGGGGIFTTATIITSDLYSLRSRGLTQGIASVFNGLGMGLGGPLGGFISDRLGWRWAFLLQMPLFVISLTLTSINLHYVTPGKSKSTMDVLRRIDYGGSLALLGSVLSFLFFLSNRYNSGRESAIFQIDDPTVIVPLVVAGVLFLTFVVWELYIAAEPMLAPFLLKQKIPVVVGISNFLVAHCNFAVTYFFPMWFQTVMLTSASEAGLHLLPNCVSMSVGSMFAGWVMHRTGKYKMLNLIFGLFPFIATVLITRMRPDSGPITLWFSIIPLGFGNAVVLQTMLIALLAHIPPDAMAVGTGFGQLFRGIGQVAGVGVASAIFQYFLDNELKQRFTDPGSDEASIVAVILIARIRHSAKLVATLPLDQQAEARASYQIALHTVFAVASASTLLAYLVRLLIPEKDLNEPPAAEAAGIQSASSESGAEPTASSSTSTVIGPSPSETPFDSDDDEVAPVLQKRRSARRLSTFTSSDGGMDLENDRTGGSARR</sequence>
<name>A0ACB8QBC9_9AGAM</name>
<dbReference type="EMBL" id="MU273706">
    <property type="protein sequence ID" value="KAI0028997.1"/>
    <property type="molecule type" value="Genomic_DNA"/>
</dbReference>
<proteinExistence type="predicted"/>
<reference evidence="1" key="1">
    <citation type="submission" date="2021-02" db="EMBL/GenBank/DDBJ databases">
        <authorList>
            <consortium name="DOE Joint Genome Institute"/>
            <person name="Ahrendt S."/>
            <person name="Looney B.P."/>
            <person name="Miyauchi S."/>
            <person name="Morin E."/>
            <person name="Drula E."/>
            <person name="Courty P.E."/>
            <person name="Chicoki N."/>
            <person name="Fauchery L."/>
            <person name="Kohler A."/>
            <person name="Kuo A."/>
            <person name="Labutti K."/>
            <person name="Pangilinan J."/>
            <person name="Lipzen A."/>
            <person name="Riley R."/>
            <person name="Andreopoulos W."/>
            <person name="He G."/>
            <person name="Johnson J."/>
            <person name="Barry K.W."/>
            <person name="Grigoriev I.V."/>
            <person name="Nagy L."/>
            <person name="Hibbett D."/>
            <person name="Henrissat B."/>
            <person name="Matheny P.B."/>
            <person name="Labbe J."/>
            <person name="Martin F."/>
        </authorList>
    </citation>
    <scope>NUCLEOTIDE SEQUENCE</scope>
    <source>
        <strain evidence="1">EC-137</strain>
    </source>
</reference>
<dbReference type="Proteomes" id="UP000814128">
    <property type="component" value="Unassembled WGS sequence"/>
</dbReference>
<keyword evidence="2" id="KW-1185">Reference proteome</keyword>
<comment type="caution">
    <text evidence="1">The sequence shown here is derived from an EMBL/GenBank/DDBJ whole genome shotgun (WGS) entry which is preliminary data.</text>
</comment>
<accession>A0ACB8QBC9</accession>
<reference evidence="1" key="2">
    <citation type="journal article" date="2022" name="New Phytol.">
        <title>Evolutionary transition to the ectomycorrhizal habit in the genomes of a hyperdiverse lineage of mushroom-forming fungi.</title>
        <authorList>
            <person name="Looney B."/>
            <person name="Miyauchi S."/>
            <person name="Morin E."/>
            <person name="Drula E."/>
            <person name="Courty P.E."/>
            <person name="Kohler A."/>
            <person name="Kuo A."/>
            <person name="LaButti K."/>
            <person name="Pangilinan J."/>
            <person name="Lipzen A."/>
            <person name="Riley R."/>
            <person name="Andreopoulos W."/>
            <person name="He G."/>
            <person name="Johnson J."/>
            <person name="Nolan M."/>
            <person name="Tritt A."/>
            <person name="Barry K.W."/>
            <person name="Grigoriev I.V."/>
            <person name="Nagy L.G."/>
            <person name="Hibbett D."/>
            <person name="Henrissat B."/>
            <person name="Matheny P.B."/>
            <person name="Labbe J."/>
            <person name="Martin F.M."/>
        </authorList>
    </citation>
    <scope>NUCLEOTIDE SEQUENCE</scope>
    <source>
        <strain evidence="1">EC-137</strain>
    </source>
</reference>
<evidence type="ECO:0000313" key="1">
    <source>
        <dbReference type="EMBL" id="KAI0028997.1"/>
    </source>
</evidence>
<evidence type="ECO:0000313" key="2">
    <source>
        <dbReference type="Proteomes" id="UP000814128"/>
    </source>
</evidence>